<dbReference type="InterPro" id="IPR046373">
    <property type="entry name" value="Acyl-CoA_Oxase/DH_mid-dom_sf"/>
</dbReference>
<dbReference type="InterPro" id="IPR009075">
    <property type="entry name" value="AcylCo_DH/oxidase_C"/>
</dbReference>
<evidence type="ECO:0000256" key="1">
    <source>
        <dbReference type="ARBA" id="ARBA00001974"/>
    </source>
</evidence>
<feature type="domain" description="Acyl-CoA dehydrogenase/oxidase C-terminal" evidence="6">
    <location>
        <begin position="215"/>
        <end position="332"/>
    </location>
</feature>
<dbReference type="Pfam" id="PF00441">
    <property type="entry name" value="Acyl-CoA_dh_1"/>
    <property type="match status" value="1"/>
</dbReference>
<sequence length="363" mass="37411">MDFALEPAAAAVRDVADEVIKRLQPDWESKFADDLGGFDHAAWEALVASGVTVLPLPESLGGDDLQIDALVPLMQRAGHDAVVAPLIGTLVSALMLARSPEASAHGRSIAEGGWHAVAIGENGRALGERPAATLTGTVDGARLDGVKTGVLAAEGAAAIVVAADRGTVIVPADAPGVTITRTASSSGQGEYRVVFDAVEIPVADILDHGPRAAVDAYRALLAAYADGLVAGAIARTATHVSTREQFGKPIAAFQAVGQQLADVYVVSRTMNLVATAAAWDLANGSDASADLATAMYWVSAELPATLRTMTHLHGGIGVDVTYPLHRYFSLVKDFARLAGGAHQTLDVLADETVPTGREAAACS</sequence>
<dbReference type="InterPro" id="IPR036250">
    <property type="entry name" value="AcylCo_DH-like_C"/>
</dbReference>
<dbReference type="PANTHER" id="PTHR43884:SF20">
    <property type="entry name" value="ACYL-COA DEHYDROGENASE FADE28"/>
    <property type="match status" value="1"/>
</dbReference>
<dbReference type="InterPro" id="IPR009100">
    <property type="entry name" value="AcylCoA_DH/oxidase_NM_dom_sf"/>
</dbReference>
<name>A0A0N9NEJ6_9ACTN</name>
<dbReference type="PATRIC" id="fig|1136941.3.peg.632"/>
<evidence type="ECO:0000256" key="3">
    <source>
        <dbReference type="ARBA" id="ARBA00022630"/>
    </source>
</evidence>
<dbReference type="PANTHER" id="PTHR43884">
    <property type="entry name" value="ACYL-COA DEHYDROGENASE"/>
    <property type="match status" value="1"/>
</dbReference>
<evidence type="ECO:0000256" key="4">
    <source>
        <dbReference type="ARBA" id="ARBA00022827"/>
    </source>
</evidence>
<dbReference type="KEGG" id="goq:ACH46_03130"/>
<dbReference type="GO" id="GO:0003995">
    <property type="term" value="F:acyl-CoA dehydrogenase activity"/>
    <property type="evidence" value="ECO:0007669"/>
    <property type="project" value="TreeGrafter"/>
</dbReference>
<dbReference type="OrthoDB" id="4319499at2"/>
<dbReference type="Gene3D" id="1.10.540.10">
    <property type="entry name" value="Acyl-CoA dehydrogenase/oxidase, N-terminal domain"/>
    <property type="match status" value="1"/>
</dbReference>
<keyword evidence="5" id="KW-0560">Oxidoreductase</keyword>
<evidence type="ECO:0000256" key="5">
    <source>
        <dbReference type="ARBA" id="ARBA00023002"/>
    </source>
</evidence>
<gene>
    <name evidence="7" type="ORF">ACH46_03130</name>
</gene>
<organism evidence="7 8">
    <name type="scientific">Gordonia phthalatica</name>
    <dbReference type="NCBI Taxonomy" id="1136941"/>
    <lineage>
        <taxon>Bacteria</taxon>
        <taxon>Bacillati</taxon>
        <taxon>Actinomycetota</taxon>
        <taxon>Actinomycetes</taxon>
        <taxon>Mycobacteriales</taxon>
        <taxon>Gordoniaceae</taxon>
        <taxon>Gordonia</taxon>
    </lineage>
</organism>
<dbReference type="Proteomes" id="UP000063789">
    <property type="component" value="Chromosome"/>
</dbReference>
<evidence type="ECO:0000256" key="2">
    <source>
        <dbReference type="ARBA" id="ARBA00009347"/>
    </source>
</evidence>
<evidence type="ECO:0000313" key="8">
    <source>
        <dbReference type="Proteomes" id="UP000063789"/>
    </source>
</evidence>
<dbReference type="InterPro" id="IPR037069">
    <property type="entry name" value="AcylCoA_DH/ox_N_sf"/>
</dbReference>
<dbReference type="SUPFAM" id="SSF47203">
    <property type="entry name" value="Acyl-CoA dehydrogenase C-terminal domain-like"/>
    <property type="match status" value="1"/>
</dbReference>
<proteinExistence type="inferred from homology"/>
<evidence type="ECO:0000259" key="6">
    <source>
        <dbReference type="Pfam" id="PF00441"/>
    </source>
</evidence>
<dbReference type="Gene3D" id="2.40.110.10">
    <property type="entry name" value="Butyryl-CoA Dehydrogenase, subunit A, domain 2"/>
    <property type="match status" value="1"/>
</dbReference>
<dbReference type="Gene3D" id="1.20.140.10">
    <property type="entry name" value="Butyryl-CoA Dehydrogenase, subunit A, domain 3"/>
    <property type="match status" value="1"/>
</dbReference>
<accession>A0A0N9NEJ6</accession>
<keyword evidence="3" id="KW-0285">Flavoprotein</keyword>
<evidence type="ECO:0000313" key="7">
    <source>
        <dbReference type="EMBL" id="ALG83680.1"/>
    </source>
</evidence>
<dbReference type="RefSeq" id="WP_062391635.1">
    <property type="nucleotide sequence ID" value="NZ_CP011853.1"/>
</dbReference>
<dbReference type="GO" id="GO:0050660">
    <property type="term" value="F:flavin adenine dinucleotide binding"/>
    <property type="evidence" value="ECO:0007669"/>
    <property type="project" value="InterPro"/>
</dbReference>
<reference evidence="7 8" key="2">
    <citation type="journal article" date="2017" name="Int. J. Syst. Evol. Microbiol.">
        <title>Gordonia phthalatica sp. nov., a di-n-butyl phthalate-degrading bacterium isolated from activated sludge.</title>
        <authorList>
            <person name="Jin D."/>
            <person name="Kong X."/>
            <person name="Jia M."/>
            <person name="Yu X."/>
            <person name="Wang X."/>
            <person name="Zhuang X."/>
            <person name="Deng Y."/>
            <person name="Bai Z."/>
        </authorList>
    </citation>
    <scope>NUCLEOTIDE SEQUENCE [LARGE SCALE GENOMIC DNA]</scope>
    <source>
        <strain evidence="7 8">QH-11</strain>
    </source>
</reference>
<comment type="similarity">
    <text evidence="2">Belongs to the acyl-CoA dehydrogenase family.</text>
</comment>
<protein>
    <submittedName>
        <fullName evidence="7">Acyl-CoA dehydrogenase</fullName>
    </submittedName>
</protein>
<comment type="cofactor">
    <cofactor evidence="1">
        <name>FAD</name>
        <dbReference type="ChEBI" id="CHEBI:57692"/>
    </cofactor>
</comment>
<dbReference type="STRING" id="1136941.ACH46_03130"/>
<dbReference type="SUPFAM" id="SSF56645">
    <property type="entry name" value="Acyl-CoA dehydrogenase NM domain-like"/>
    <property type="match status" value="1"/>
</dbReference>
<reference evidence="8" key="1">
    <citation type="submission" date="2015-06" db="EMBL/GenBank/DDBJ databases">
        <title>Complete genome sequence and metabolic analysis of phthalate degradation pathway in Gordonia sp. QH-11.</title>
        <authorList>
            <person name="Jin D."/>
            <person name="Kong X."/>
            <person name="Bai Z."/>
        </authorList>
    </citation>
    <scope>NUCLEOTIDE SEQUENCE [LARGE SCALE GENOMIC DNA]</scope>
    <source>
        <strain evidence="8">QH-11</strain>
    </source>
</reference>
<keyword evidence="4" id="KW-0274">FAD</keyword>
<dbReference type="AlphaFoldDB" id="A0A0N9NEJ6"/>
<keyword evidence="8" id="KW-1185">Reference proteome</keyword>
<dbReference type="EMBL" id="CP011853">
    <property type="protein sequence ID" value="ALG83680.1"/>
    <property type="molecule type" value="Genomic_DNA"/>
</dbReference>